<dbReference type="AlphaFoldDB" id="A0A517S7I4"/>
<dbReference type="Proteomes" id="UP000315700">
    <property type="component" value="Chromosome"/>
</dbReference>
<dbReference type="RefSeq" id="WP_145026077.1">
    <property type="nucleotide sequence ID" value="NZ_CP036271.1"/>
</dbReference>
<name>A0A517S7I4_9PLAN</name>
<dbReference type="EMBL" id="CP036271">
    <property type="protein sequence ID" value="QDT52069.1"/>
    <property type="molecule type" value="Genomic_DNA"/>
</dbReference>
<reference evidence="2 3" key="1">
    <citation type="submission" date="2019-02" db="EMBL/GenBank/DDBJ databases">
        <title>Deep-cultivation of Planctomycetes and their phenomic and genomic characterization uncovers novel biology.</title>
        <authorList>
            <person name="Wiegand S."/>
            <person name="Jogler M."/>
            <person name="Boedeker C."/>
            <person name="Pinto D."/>
            <person name="Vollmers J."/>
            <person name="Rivas-Marin E."/>
            <person name="Kohn T."/>
            <person name="Peeters S.H."/>
            <person name="Heuer A."/>
            <person name="Rast P."/>
            <person name="Oberbeckmann S."/>
            <person name="Bunk B."/>
            <person name="Jeske O."/>
            <person name="Meyerdierks A."/>
            <person name="Storesund J.E."/>
            <person name="Kallscheuer N."/>
            <person name="Luecker S."/>
            <person name="Lage O.M."/>
            <person name="Pohl T."/>
            <person name="Merkel B.J."/>
            <person name="Hornburger P."/>
            <person name="Mueller R.-W."/>
            <person name="Bruemmer F."/>
            <person name="Labrenz M."/>
            <person name="Spormann A.M."/>
            <person name="Op den Camp H."/>
            <person name="Overmann J."/>
            <person name="Amann R."/>
            <person name="Jetten M.S.M."/>
            <person name="Mascher T."/>
            <person name="Medema M.H."/>
            <person name="Devos D.P."/>
            <person name="Kaster A.-K."/>
            <person name="Ovreas L."/>
            <person name="Rohde M."/>
            <person name="Galperin M.Y."/>
            <person name="Jogler C."/>
        </authorList>
    </citation>
    <scope>NUCLEOTIDE SEQUENCE [LARGE SCALE GENOMIC DNA]</scope>
    <source>
        <strain evidence="2 3">Pan44</strain>
    </source>
</reference>
<evidence type="ECO:0000256" key="1">
    <source>
        <dbReference type="SAM" id="MobiDB-lite"/>
    </source>
</evidence>
<sequence length="240" mass="26437">MSAPNTSSSLSPDRSRPPAPAAPSRRMFLMALAAGTTSAGCINFGSIMSKMILGDPHVESAFRIRTGVKLSDKNTIIIFASAPVTVMDENGSLTYDVVEQMSRRFGLRKINVVNPNDVSRVMDRKAGSTDPLMLAREFPQSDYLIHIKFSGYGIKEPNSPNLYRGYAAGMAYAWSARGGGEEGGTRHVVQIFEKEFQIEHPKHPVSRDSMSINAFEKQFVDEISKKLGNLFYDHATSEIL</sequence>
<gene>
    <name evidence="2" type="ORF">Pan44_00770</name>
</gene>
<dbReference type="KEGG" id="ccos:Pan44_00770"/>
<organism evidence="2 3">
    <name type="scientific">Caulifigura coniformis</name>
    <dbReference type="NCBI Taxonomy" id="2527983"/>
    <lineage>
        <taxon>Bacteria</taxon>
        <taxon>Pseudomonadati</taxon>
        <taxon>Planctomycetota</taxon>
        <taxon>Planctomycetia</taxon>
        <taxon>Planctomycetales</taxon>
        <taxon>Planctomycetaceae</taxon>
        <taxon>Caulifigura</taxon>
    </lineage>
</organism>
<dbReference type="InParanoid" id="A0A517S7I4"/>
<keyword evidence="3" id="KW-1185">Reference proteome</keyword>
<proteinExistence type="predicted"/>
<evidence type="ECO:0000313" key="3">
    <source>
        <dbReference type="Proteomes" id="UP000315700"/>
    </source>
</evidence>
<dbReference type="OrthoDB" id="213748at2"/>
<evidence type="ECO:0000313" key="2">
    <source>
        <dbReference type="EMBL" id="QDT52069.1"/>
    </source>
</evidence>
<protein>
    <submittedName>
        <fullName evidence="2">Uncharacterized protein</fullName>
    </submittedName>
</protein>
<feature type="region of interest" description="Disordered" evidence="1">
    <location>
        <begin position="1"/>
        <end position="22"/>
    </location>
</feature>
<accession>A0A517S7I4</accession>